<name>A0A6J4P462_9ACTN</name>
<gene>
    <name evidence="1" type="ORF">AVDCRST_MAG55-893</name>
</gene>
<protein>
    <recommendedName>
        <fullName evidence="2">GYD domain-containing protein</fullName>
    </recommendedName>
</protein>
<dbReference type="AlphaFoldDB" id="A0A6J4P462"/>
<dbReference type="Pfam" id="PF08734">
    <property type="entry name" value="GYD"/>
    <property type="match status" value="1"/>
</dbReference>
<evidence type="ECO:0008006" key="2">
    <source>
        <dbReference type="Google" id="ProtNLM"/>
    </source>
</evidence>
<accession>A0A6J4P462</accession>
<dbReference type="InterPro" id="IPR014845">
    <property type="entry name" value="GYD/TTHA1554"/>
</dbReference>
<feature type="non-terminal residue" evidence="1">
    <location>
        <position position="91"/>
    </location>
</feature>
<sequence>MPLYMSQVSYTSDAWAAMTQNPEDRSEVFGKLTEAMGGRLLSWYYTFGEYDVLVIYEAPDEGTAGAIVLAATSSGHLSRVKTTVLLSAEQG</sequence>
<evidence type="ECO:0000313" key="1">
    <source>
        <dbReference type="EMBL" id="CAA9405316.1"/>
    </source>
</evidence>
<organism evidence="1">
    <name type="scientific">uncultured Rubrobacteraceae bacterium</name>
    <dbReference type="NCBI Taxonomy" id="349277"/>
    <lineage>
        <taxon>Bacteria</taxon>
        <taxon>Bacillati</taxon>
        <taxon>Actinomycetota</taxon>
        <taxon>Rubrobacteria</taxon>
        <taxon>Rubrobacterales</taxon>
        <taxon>Rubrobacteraceae</taxon>
        <taxon>environmental samples</taxon>
    </lineage>
</organism>
<proteinExistence type="predicted"/>
<dbReference type="EMBL" id="CADCUZ010000037">
    <property type="protein sequence ID" value="CAA9405316.1"/>
    <property type="molecule type" value="Genomic_DNA"/>
</dbReference>
<reference evidence="1" key="1">
    <citation type="submission" date="2020-02" db="EMBL/GenBank/DDBJ databases">
        <authorList>
            <person name="Meier V. D."/>
        </authorList>
    </citation>
    <scope>NUCLEOTIDE SEQUENCE</scope>
    <source>
        <strain evidence="1">AVDCRST_MAG55</strain>
    </source>
</reference>